<sequence length="335" mass="37843">MGVADRFYTPGQDTTVDGIEVDYTEHILQLHGDYVHVYEWLPQLAPGQRANALVHISHGVGEHVRRYQRFIRELTAAGYVVIGHDQLGHGRTGVRNYGLGQLGPVGMPGARRVVHDVISWAKERHPQLPFVEFSHSWGSLMAQQLFAWRPRFADAIVFSGSSLAFPGFINVGEYNDHWNDLGIAKPHRMDWISRDETEIKRLNDDLYGFDVTKSVVFQPRHAIHLATRLPLPRCGRAAEVPVYILVGDEDPMGYWGRGARALDWVMRKLYRMRNVTLRIMPGSRHEVLNDLDRDRATAELIDWLNWRFVSPEAGNAAAPNAVAETAAAPAETRAK</sequence>
<dbReference type="EMBL" id="JBHUNF010000004">
    <property type="protein sequence ID" value="MFD2675202.1"/>
    <property type="molecule type" value="Genomic_DNA"/>
</dbReference>
<evidence type="ECO:0000313" key="2">
    <source>
        <dbReference type="EMBL" id="MFD2675202.1"/>
    </source>
</evidence>
<dbReference type="Gene3D" id="3.40.50.1820">
    <property type="entry name" value="alpha/beta hydrolase"/>
    <property type="match status" value="1"/>
</dbReference>
<dbReference type="PANTHER" id="PTHR11614">
    <property type="entry name" value="PHOSPHOLIPASE-RELATED"/>
    <property type="match status" value="1"/>
</dbReference>
<gene>
    <name evidence="2" type="ORF">ACFSUQ_07835</name>
</gene>
<dbReference type="SUPFAM" id="SSF53474">
    <property type="entry name" value="alpha/beta-Hydrolases"/>
    <property type="match status" value="1"/>
</dbReference>
<keyword evidence="2" id="KW-0378">Hydrolase</keyword>
<evidence type="ECO:0000259" key="1">
    <source>
        <dbReference type="Pfam" id="PF12146"/>
    </source>
</evidence>
<feature type="domain" description="Serine aminopeptidase S33" evidence="1">
    <location>
        <begin position="49"/>
        <end position="292"/>
    </location>
</feature>
<dbReference type="Pfam" id="PF12146">
    <property type="entry name" value="Hydrolase_4"/>
    <property type="match status" value="1"/>
</dbReference>
<dbReference type="RefSeq" id="WP_066057867.1">
    <property type="nucleotide sequence ID" value="NZ_JBHUNF010000004.1"/>
</dbReference>
<proteinExistence type="predicted"/>
<protein>
    <submittedName>
        <fullName evidence="2">Alpha/beta fold hydrolase</fullName>
    </submittedName>
</protein>
<dbReference type="InterPro" id="IPR022742">
    <property type="entry name" value="Hydrolase_4"/>
</dbReference>
<dbReference type="InterPro" id="IPR051044">
    <property type="entry name" value="MAG_DAG_Lipase"/>
</dbReference>
<keyword evidence="3" id="KW-1185">Reference proteome</keyword>
<dbReference type="Proteomes" id="UP001597453">
    <property type="component" value="Unassembled WGS sequence"/>
</dbReference>
<accession>A0ABW5RJT8</accession>
<comment type="caution">
    <text evidence="2">The sequence shown here is derived from an EMBL/GenBank/DDBJ whole genome shotgun (WGS) entry which is preliminary data.</text>
</comment>
<reference evidence="3" key="1">
    <citation type="journal article" date="2019" name="Int. J. Syst. Evol. Microbiol.">
        <title>The Global Catalogue of Microorganisms (GCM) 10K type strain sequencing project: providing services to taxonomists for standard genome sequencing and annotation.</title>
        <authorList>
            <consortium name="The Broad Institute Genomics Platform"/>
            <consortium name="The Broad Institute Genome Sequencing Center for Infectious Disease"/>
            <person name="Wu L."/>
            <person name="Ma J."/>
        </authorList>
    </citation>
    <scope>NUCLEOTIDE SEQUENCE [LARGE SCALE GENOMIC DNA]</scope>
    <source>
        <strain evidence="3">TISTR 1511</strain>
    </source>
</reference>
<organism evidence="2 3">
    <name type="scientific">Gulosibacter bifidus</name>
    <dbReference type="NCBI Taxonomy" id="272239"/>
    <lineage>
        <taxon>Bacteria</taxon>
        <taxon>Bacillati</taxon>
        <taxon>Actinomycetota</taxon>
        <taxon>Actinomycetes</taxon>
        <taxon>Micrococcales</taxon>
        <taxon>Microbacteriaceae</taxon>
        <taxon>Gulosibacter</taxon>
    </lineage>
</organism>
<dbReference type="InterPro" id="IPR029058">
    <property type="entry name" value="AB_hydrolase_fold"/>
</dbReference>
<evidence type="ECO:0000313" key="3">
    <source>
        <dbReference type="Proteomes" id="UP001597453"/>
    </source>
</evidence>
<name>A0ABW5RJT8_9MICO</name>
<dbReference type="GO" id="GO:0016787">
    <property type="term" value="F:hydrolase activity"/>
    <property type="evidence" value="ECO:0007669"/>
    <property type="project" value="UniProtKB-KW"/>
</dbReference>